<dbReference type="Proteomes" id="UP001529510">
    <property type="component" value="Unassembled WGS sequence"/>
</dbReference>
<gene>
    <name evidence="1" type="ORF">M9458_027944</name>
</gene>
<keyword evidence="2" id="KW-1185">Reference proteome</keyword>
<evidence type="ECO:0000313" key="1">
    <source>
        <dbReference type="EMBL" id="KAL0175614.1"/>
    </source>
</evidence>
<feature type="non-terminal residue" evidence="1">
    <location>
        <position position="1"/>
    </location>
</feature>
<dbReference type="AlphaFoldDB" id="A0ABD0PP18"/>
<reference evidence="1 2" key="1">
    <citation type="submission" date="2024-05" db="EMBL/GenBank/DDBJ databases">
        <title>Genome sequencing and assembly of Indian major carp, Cirrhinus mrigala (Hamilton, 1822).</title>
        <authorList>
            <person name="Mohindra V."/>
            <person name="Chowdhury L.M."/>
            <person name="Lal K."/>
            <person name="Jena J.K."/>
        </authorList>
    </citation>
    <scope>NUCLEOTIDE SEQUENCE [LARGE SCALE GENOMIC DNA]</scope>
    <source>
        <strain evidence="1">CM1030</strain>
        <tissue evidence="1">Blood</tissue>
    </source>
</reference>
<organism evidence="1 2">
    <name type="scientific">Cirrhinus mrigala</name>
    <name type="common">Mrigala</name>
    <dbReference type="NCBI Taxonomy" id="683832"/>
    <lineage>
        <taxon>Eukaryota</taxon>
        <taxon>Metazoa</taxon>
        <taxon>Chordata</taxon>
        <taxon>Craniata</taxon>
        <taxon>Vertebrata</taxon>
        <taxon>Euteleostomi</taxon>
        <taxon>Actinopterygii</taxon>
        <taxon>Neopterygii</taxon>
        <taxon>Teleostei</taxon>
        <taxon>Ostariophysi</taxon>
        <taxon>Cypriniformes</taxon>
        <taxon>Cyprinidae</taxon>
        <taxon>Labeoninae</taxon>
        <taxon>Labeonini</taxon>
        <taxon>Cirrhinus</taxon>
    </lineage>
</organism>
<evidence type="ECO:0000313" key="2">
    <source>
        <dbReference type="Proteomes" id="UP001529510"/>
    </source>
</evidence>
<name>A0ABD0PP18_CIRMR</name>
<protein>
    <submittedName>
        <fullName evidence="1">Uncharacterized protein</fullName>
    </submittedName>
</protein>
<dbReference type="EMBL" id="JAMKFB020000014">
    <property type="protein sequence ID" value="KAL0175614.1"/>
    <property type="molecule type" value="Genomic_DNA"/>
</dbReference>
<sequence>LPHHGNYNSNSIDLGQIYTFGRSPVLPKKRNGLFSNPIKAQHWAYEITTPSAGGYQTISRDPVQKEAAVAPQSILVKPDAHKHNTEK</sequence>
<proteinExistence type="predicted"/>
<feature type="non-terminal residue" evidence="1">
    <location>
        <position position="87"/>
    </location>
</feature>
<comment type="caution">
    <text evidence="1">The sequence shown here is derived from an EMBL/GenBank/DDBJ whole genome shotgun (WGS) entry which is preliminary data.</text>
</comment>
<accession>A0ABD0PP18</accession>